<dbReference type="Proteomes" id="UP000240424">
    <property type="component" value="Unassembled WGS sequence"/>
</dbReference>
<evidence type="ECO:0000313" key="4">
    <source>
        <dbReference type="Proteomes" id="UP000240424"/>
    </source>
</evidence>
<protein>
    <submittedName>
        <fullName evidence="3">Uncharacterized protein</fullName>
    </submittedName>
</protein>
<dbReference type="RefSeq" id="WP_077081140.1">
    <property type="nucleotide sequence ID" value="NZ_FUEZ01000004.1"/>
</dbReference>
<keyword evidence="4" id="KW-1185">Reference proteome</keyword>
<feature type="chain" id="PRO_5039251937" evidence="2">
    <location>
        <begin position="24"/>
        <end position="219"/>
    </location>
</feature>
<evidence type="ECO:0000256" key="2">
    <source>
        <dbReference type="SAM" id="SignalP"/>
    </source>
</evidence>
<proteinExistence type="predicted"/>
<name>A0A2U3PG77_9MYCO</name>
<dbReference type="AlphaFoldDB" id="A0A2U3PG77"/>
<feature type="compositionally biased region" description="Low complexity" evidence="1">
    <location>
        <begin position="29"/>
        <end position="50"/>
    </location>
</feature>
<evidence type="ECO:0000313" key="3">
    <source>
        <dbReference type="EMBL" id="SPM42751.1"/>
    </source>
</evidence>
<feature type="compositionally biased region" description="Low complexity" evidence="1">
    <location>
        <begin position="60"/>
        <end position="71"/>
    </location>
</feature>
<dbReference type="EMBL" id="FUEZ01000004">
    <property type="protein sequence ID" value="SPM42751.1"/>
    <property type="molecule type" value="Genomic_DNA"/>
</dbReference>
<reference evidence="3 4" key="1">
    <citation type="submission" date="2017-01" db="EMBL/GenBank/DDBJ databases">
        <authorList>
            <consortium name="Urmite Genomes"/>
        </authorList>
    </citation>
    <scope>NUCLEOTIDE SEQUENCE [LARGE SCALE GENOMIC DNA]</scope>
    <source>
        <strain evidence="3 4">AB215</strain>
    </source>
</reference>
<feature type="signal peptide" evidence="2">
    <location>
        <begin position="1"/>
        <end position="23"/>
    </location>
</feature>
<sequence length="219" mass="21828">MKAPARNAAAAAGMVLVGASAIACGGGSTSSSTPSQPTTSQPTTSQPTTSKPVTSNVTGSSAASTSAPASPSDYTGLLINASDINAPEPFSATPPINNPNGQPCATTTFSNQDRTHVIADSIRILPDPGAAVSALESAKAARDGIVHGVPEKFAVGTGGTMISGPSPDATKGVTLVLFTEGKAFVELEFDGPPDALVPPDFVTDVAQKQDAAIKKGPTR</sequence>
<organism evidence="3 4">
    <name type="scientific">Mycobacterium numidiamassiliense</name>
    <dbReference type="NCBI Taxonomy" id="1841861"/>
    <lineage>
        <taxon>Bacteria</taxon>
        <taxon>Bacillati</taxon>
        <taxon>Actinomycetota</taxon>
        <taxon>Actinomycetes</taxon>
        <taxon>Mycobacteriales</taxon>
        <taxon>Mycobacteriaceae</taxon>
        <taxon>Mycobacterium</taxon>
    </lineage>
</organism>
<dbReference type="STRING" id="1841861.GCA_900157365_03291"/>
<evidence type="ECO:0000256" key="1">
    <source>
        <dbReference type="SAM" id="MobiDB-lite"/>
    </source>
</evidence>
<dbReference type="PROSITE" id="PS51257">
    <property type="entry name" value="PROKAR_LIPOPROTEIN"/>
    <property type="match status" value="1"/>
</dbReference>
<gene>
    <name evidence="3" type="ORF">MNAB215_4971</name>
</gene>
<accession>A0A2U3PG77</accession>
<feature type="region of interest" description="Disordered" evidence="1">
    <location>
        <begin position="23"/>
        <end position="71"/>
    </location>
</feature>
<keyword evidence="2" id="KW-0732">Signal</keyword>